<dbReference type="OrthoDB" id="9816072at2"/>
<organism evidence="9 10">
    <name type="scientific">Litorilituus sediminis</name>
    <dbReference type="NCBI Taxonomy" id="718192"/>
    <lineage>
        <taxon>Bacteria</taxon>
        <taxon>Pseudomonadati</taxon>
        <taxon>Pseudomonadota</taxon>
        <taxon>Gammaproteobacteria</taxon>
        <taxon>Alteromonadales</taxon>
        <taxon>Colwelliaceae</taxon>
        <taxon>Litorilituus</taxon>
    </lineage>
</organism>
<dbReference type="CDD" id="cd02440">
    <property type="entry name" value="AdoMet_MTases"/>
    <property type="match status" value="1"/>
</dbReference>
<dbReference type="EC" id="2.1.1.172" evidence="6"/>
<comment type="function">
    <text evidence="6">Specifically methylates the guanine in position 1207 of 16S rRNA in the 30S particle.</text>
</comment>
<dbReference type="EMBL" id="CP034759">
    <property type="protein sequence ID" value="QBG37849.1"/>
    <property type="molecule type" value="Genomic_DNA"/>
</dbReference>
<evidence type="ECO:0000256" key="6">
    <source>
        <dbReference type="HAMAP-Rule" id="MF_01862"/>
    </source>
</evidence>
<name>A0A4P6PBZ1_9GAMM</name>
<evidence type="ECO:0000259" key="7">
    <source>
        <dbReference type="Pfam" id="PF05175"/>
    </source>
</evidence>
<dbReference type="Proteomes" id="UP000290244">
    <property type="component" value="Chromosome"/>
</dbReference>
<accession>A0A4P6PBZ1</accession>
<keyword evidence="10" id="KW-1185">Reference proteome</keyword>
<evidence type="ECO:0000256" key="5">
    <source>
        <dbReference type="ARBA" id="ARBA00022691"/>
    </source>
</evidence>
<feature type="domain" description="Methyltransferase small N-terminal" evidence="8">
    <location>
        <begin position="1"/>
        <end position="163"/>
    </location>
</feature>
<evidence type="ECO:0000256" key="1">
    <source>
        <dbReference type="ARBA" id="ARBA00022490"/>
    </source>
</evidence>
<dbReference type="PANTHER" id="PTHR47816">
    <property type="entry name" value="RIBOSOMAL RNA SMALL SUBUNIT METHYLTRANSFERASE C"/>
    <property type="match status" value="1"/>
</dbReference>
<dbReference type="Gene3D" id="3.40.50.150">
    <property type="entry name" value="Vaccinia Virus protein VP39"/>
    <property type="match status" value="2"/>
</dbReference>
<comment type="subunit">
    <text evidence="6">Monomer.</text>
</comment>
<dbReference type="PANTHER" id="PTHR47816:SF4">
    <property type="entry name" value="RIBOSOMAL RNA SMALL SUBUNIT METHYLTRANSFERASE C"/>
    <property type="match status" value="1"/>
</dbReference>
<dbReference type="AlphaFoldDB" id="A0A4P6PBZ1"/>
<keyword evidence="1 6" id="KW-0963">Cytoplasm</keyword>
<keyword evidence="2 6" id="KW-0698">rRNA processing</keyword>
<dbReference type="GO" id="GO:0052914">
    <property type="term" value="F:16S rRNA (guanine(1207)-N(2))-methyltransferase activity"/>
    <property type="evidence" value="ECO:0007669"/>
    <property type="project" value="UniProtKB-EC"/>
</dbReference>
<comment type="subcellular location">
    <subcellularLocation>
        <location evidence="6">Cytoplasm</location>
    </subcellularLocation>
</comment>
<dbReference type="Pfam" id="PF05175">
    <property type="entry name" value="MTS"/>
    <property type="match status" value="1"/>
</dbReference>
<dbReference type="HAMAP" id="MF_01862">
    <property type="entry name" value="16SrRNA_methyltr_C"/>
    <property type="match status" value="1"/>
</dbReference>
<sequence>MRNTQWLAGQKPLFVNMPEDGFIDAYLQLNPQSHISCFNSNFIDYQAIQHKHQSKPQNKVSSQFSAVYQSDITHDLVIIAFPKSKAELAFTLAMIAPHITEQTRILFVGEKKGGIQSTLKLTQHFITNGQKIDAARHCMLFAGFAQAEALEKPFNLDDWFKKYPLEIDDIKLTIASLPGVFSQQKLDVGTQLLLNNLPEDMCGKVLDFGCGAGVISCFIGKKFTDTKLSLLDVSALALTSAEKTLQLNDLTGNVFASNSLSNVTEKYQHIVSNPPFHQGLKTHYQATEQFLAGIKNYMAKPSDITIVANSFLQYPPIMEQHIGKTSTQAKANGFSIYQVKC</sequence>
<feature type="domain" description="Methyltransferase small" evidence="7">
    <location>
        <begin position="172"/>
        <end position="338"/>
    </location>
</feature>
<keyword evidence="3 6" id="KW-0489">Methyltransferase</keyword>
<dbReference type="InterPro" id="IPR046977">
    <property type="entry name" value="RsmC/RlmG"/>
</dbReference>
<dbReference type="InterPro" id="IPR007848">
    <property type="entry name" value="Small_mtfrase_dom"/>
</dbReference>
<dbReference type="PROSITE" id="PS00092">
    <property type="entry name" value="N6_MTASE"/>
    <property type="match status" value="1"/>
</dbReference>
<evidence type="ECO:0000313" key="9">
    <source>
        <dbReference type="EMBL" id="QBG37849.1"/>
    </source>
</evidence>
<evidence type="ECO:0000259" key="8">
    <source>
        <dbReference type="Pfam" id="PF08468"/>
    </source>
</evidence>
<dbReference type="InterPro" id="IPR002052">
    <property type="entry name" value="DNA_methylase_N6_adenine_CS"/>
</dbReference>
<keyword evidence="5 6" id="KW-0949">S-adenosyl-L-methionine</keyword>
<evidence type="ECO:0000256" key="2">
    <source>
        <dbReference type="ARBA" id="ARBA00022552"/>
    </source>
</evidence>
<evidence type="ECO:0000256" key="3">
    <source>
        <dbReference type="ARBA" id="ARBA00022603"/>
    </source>
</evidence>
<reference evidence="9 10" key="1">
    <citation type="submission" date="2018-12" db="EMBL/GenBank/DDBJ databases">
        <title>Complete genome of Litorilituus sediminis.</title>
        <authorList>
            <person name="Liu A."/>
            <person name="Rong J."/>
        </authorList>
    </citation>
    <scope>NUCLEOTIDE SEQUENCE [LARGE SCALE GENOMIC DNA]</scope>
    <source>
        <strain evidence="9 10">JCM 17549</strain>
    </source>
</reference>
<dbReference type="GO" id="GO:0005737">
    <property type="term" value="C:cytoplasm"/>
    <property type="evidence" value="ECO:0007669"/>
    <property type="project" value="UniProtKB-SubCell"/>
</dbReference>
<protein>
    <recommendedName>
        <fullName evidence="6">Ribosomal RNA small subunit methyltransferase C</fullName>
        <ecNumber evidence="6">2.1.1.172</ecNumber>
    </recommendedName>
    <alternativeName>
        <fullName evidence="6">16S rRNA m2G1207 methyltransferase</fullName>
    </alternativeName>
    <alternativeName>
        <fullName evidence="6">rRNA (guanine-N(2)-)-methyltransferase RsmC</fullName>
    </alternativeName>
</protein>
<gene>
    <name evidence="6" type="primary">rsmC</name>
    <name evidence="9" type="ORF">EMK97_15205</name>
</gene>
<evidence type="ECO:0000313" key="10">
    <source>
        <dbReference type="Proteomes" id="UP000290244"/>
    </source>
</evidence>
<dbReference type="Pfam" id="PF08468">
    <property type="entry name" value="MTS_N"/>
    <property type="match status" value="1"/>
</dbReference>
<dbReference type="InterPro" id="IPR029063">
    <property type="entry name" value="SAM-dependent_MTases_sf"/>
</dbReference>
<evidence type="ECO:0000256" key="4">
    <source>
        <dbReference type="ARBA" id="ARBA00022679"/>
    </source>
</evidence>
<comment type="similarity">
    <text evidence="6">Belongs to the methyltransferase superfamily. RsmC family.</text>
</comment>
<proteinExistence type="inferred from homology"/>
<comment type="catalytic activity">
    <reaction evidence="6">
        <text>guanosine(1207) in 16S rRNA + S-adenosyl-L-methionine = N(2)-methylguanosine(1207) in 16S rRNA + S-adenosyl-L-homocysteine + H(+)</text>
        <dbReference type="Rhea" id="RHEA:42736"/>
        <dbReference type="Rhea" id="RHEA-COMP:10213"/>
        <dbReference type="Rhea" id="RHEA-COMP:10214"/>
        <dbReference type="ChEBI" id="CHEBI:15378"/>
        <dbReference type="ChEBI" id="CHEBI:57856"/>
        <dbReference type="ChEBI" id="CHEBI:59789"/>
        <dbReference type="ChEBI" id="CHEBI:74269"/>
        <dbReference type="ChEBI" id="CHEBI:74481"/>
        <dbReference type="EC" id="2.1.1.172"/>
    </reaction>
</comment>
<keyword evidence="4 6" id="KW-0808">Transferase</keyword>
<dbReference type="InterPro" id="IPR013675">
    <property type="entry name" value="Mtase_sm_N"/>
</dbReference>
<dbReference type="InterPro" id="IPR023543">
    <property type="entry name" value="rRNA_ssu_MeTfrase_C"/>
</dbReference>
<dbReference type="KEGG" id="lsd:EMK97_15205"/>
<dbReference type="GO" id="GO:0003676">
    <property type="term" value="F:nucleic acid binding"/>
    <property type="evidence" value="ECO:0007669"/>
    <property type="project" value="InterPro"/>
</dbReference>
<dbReference type="SUPFAM" id="SSF53335">
    <property type="entry name" value="S-adenosyl-L-methionine-dependent methyltransferases"/>
    <property type="match status" value="1"/>
</dbReference>